<feature type="compositionally biased region" description="Basic and acidic residues" evidence="1">
    <location>
        <begin position="247"/>
        <end position="257"/>
    </location>
</feature>
<proteinExistence type="predicted"/>
<protein>
    <submittedName>
        <fullName evidence="2">Uncharacterized protein</fullName>
    </submittedName>
</protein>
<organism evidence="2 3">
    <name type="scientific">Thalassiosira oceanica</name>
    <name type="common">Marine diatom</name>
    <dbReference type="NCBI Taxonomy" id="159749"/>
    <lineage>
        <taxon>Eukaryota</taxon>
        <taxon>Sar</taxon>
        <taxon>Stramenopiles</taxon>
        <taxon>Ochrophyta</taxon>
        <taxon>Bacillariophyta</taxon>
        <taxon>Coscinodiscophyceae</taxon>
        <taxon>Thalassiosirophycidae</taxon>
        <taxon>Thalassiosirales</taxon>
        <taxon>Thalassiosiraceae</taxon>
        <taxon>Thalassiosira</taxon>
    </lineage>
</organism>
<sequence>MDQLNGGQLINRPLSKIEFERACHVPEAVRAEGMSARERDRIRPLAQAYAAFIISVSAVVHRCQNTRMRTPRSEGRHLHGDSEAVQDAKRIGLWAGDFDPTRFDPPTSSSAHREDFDRFQPISHGETPCRRRDAPWVSGGRPGHLSGMTPRPERRRHESSDEDDDGSDDGSDLSTPPGGPRGCRPATGPAFRTPATSPRPRGSSARGSEVARRVQREERRDGRTVYRDKSEGRREVDSAANEADLAWTEREREERQLRSNKGARQRELEDLEAAELAAISSMTVARGIDNQYLESQKNAESRPWRRTLGKKREEESAGTDGALEADGEETRRQRRKISPRPRREVADVQGASSVSGLGKRVAARGSNRFACASDNGASAGFGFTPSAGVSGEVEDSHPFGNLQEVPESNNGEGNEEEIHSTSVVMFEQEGDSVSSRGDGNARFLRTKGTENPPTRLVLQVNSGQLTLVNVWLD</sequence>
<dbReference type="Proteomes" id="UP000266841">
    <property type="component" value="Unassembled WGS sequence"/>
</dbReference>
<feature type="region of interest" description="Disordered" evidence="1">
    <location>
        <begin position="388"/>
        <end position="417"/>
    </location>
</feature>
<keyword evidence="3" id="KW-1185">Reference proteome</keyword>
<evidence type="ECO:0000256" key="1">
    <source>
        <dbReference type="SAM" id="MobiDB-lite"/>
    </source>
</evidence>
<feature type="region of interest" description="Disordered" evidence="1">
    <location>
        <begin position="296"/>
        <end position="359"/>
    </location>
</feature>
<dbReference type="AlphaFoldDB" id="K0RK84"/>
<comment type="caution">
    <text evidence="2">The sequence shown here is derived from an EMBL/GenBank/DDBJ whole genome shotgun (WGS) entry which is preliminary data.</text>
</comment>
<name>K0RK84_THAOC</name>
<evidence type="ECO:0000313" key="2">
    <source>
        <dbReference type="EMBL" id="EJK54133.1"/>
    </source>
</evidence>
<dbReference type="EMBL" id="AGNL01036312">
    <property type="protein sequence ID" value="EJK54133.1"/>
    <property type="molecule type" value="Genomic_DNA"/>
</dbReference>
<evidence type="ECO:0000313" key="3">
    <source>
        <dbReference type="Proteomes" id="UP000266841"/>
    </source>
</evidence>
<feature type="non-terminal residue" evidence="2">
    <location>
        <position position="473"/>
    </location>
</feature>
<feature type="compositionally biased region" description="Basic and acidic residues" evidence="1">
    <location>
        <begin position="209"/>
        <end position="237"/>
    </location>
</feature>
<feature type="compositionally biased region" description="Low complexity" evidence="1">
    <location>
        <begin position="192"/>
        <end position="208"/>
    </location>
</feature>
<accession>K0RK84</accession>
<gene>
    <name evidence="2" type="ORF">THAOC_26306</name>
</gene>
<feature type="region of interest" description="Disordered" evidence="1">
    <location>
        <begin position="96"/>
        <end position="267"/>
    </location>
</feature>
<reference evidence="2 3" key="1">
    <citation type="journal article" date="2012" name="Genome Biol.">
        <title>Genome and low-iron response of an oceanic diatom adapted to chronic iron limitation.</title>
        <authorList>
            <person name="Lommer M."/>
            <person name="Specht M."/>
            <person name="Roy A.S."/>
            <person name="Kraemer L."/>
            <person name="Andreson R."/>
            <person name="Gutowska M.A."/>
            <person name="Wolf J."/>
            <person name="Bergner S.V."/>
            <person name="Schilhabel M.B."/>
            <person name="Klostermeier U.C."/>
            <person name="Beiko R.G."/>
            <person name="Rosenstiel P."/>
            <person name="Hippler M."/>
            <person name="Laroche J."/>
        </authorList>
    </citation>
    <scope>NUCLEOTIDE SEQUENCE [LARGE SCALE GENOMIC DNA]</scope>
    <source>
        <strain evidence="2 3">CCMP1005</strain>
    </source>
</reference>
<feature type="compositionally biased region" description="Acidic residues" evidence="1">
    <location>
        <begin position="160"/>
        <end position="171"/>
    </location>
</feature>